<gene>
    <name evidence="1" type="ORF">DD559_01295</name>
</gene>
<accession>A0A2U0SA00</accession>
<proteinExistence type="predicted"/>
<dbReference type="OrthoDB" id="7570896at2"/>
<protein>
    <submittedName>
        <fullName evidence="1">Uncharacterized protein</fullName>
    </submittedName>
</protein>
<dbReference type="Proteomes" id="UP000245890">
    <property type="component" value="Unassembled WGS sequence"/>
</dbReference>
<evidence type="ECO:0000313" key="2">
    <source>
        <dbReference type="Proteomes" id="UP000245890"/>
    </source>
</evidence>
<dbReference type="EMBL" id="QENQ01000001">
    <property type="protein sequence ID" value="PVX28149.1"/>
    <property type="molecule type" value="Genomic_DNA"/>
</dbReference>
<evidence type="ECO:0000313" key="1">
    <source>
        <dbReference type="EMBL" id="PVX28149.1"/>
    </source>
</evidence>
<keyword evidence="2" id="KW-1185">Reference proteome</keyword>
<dbReference type="AlphaFoldDB" id="A0A2U0SA00"/>
<sequence>MHALALVLLLLPQLQVRGPVADDDGTGRTRQRGCRENRGDEIVVCRRADPNGDRLGRLPDLPRRRGFVPAVRLPDGSEARAGAVPHDAGIAVVPAAMVTLRIPLGRHKKKPQADQK</sequence>
<organism evidence="1 2">
    <name type="scientific">Sphingomonas pokkalii</name>
    <dbReference type="NCBI Taxonomy" id="2175090"/>
    <lineage>
        <taxon>Bacteria</taxon>
        <taxon>Pseudomonadati</taxon>
        <taxon>Pseudomonadota</taxon>
        <taxon>Alphaproteobacteria</taxon>
        <taxon>Sphingomonadales</taxon>
        <taxon>Sphingomonadaceae</taxon>
        <taxon>Sphingomonas</taxon>
    </lineage>
</organism>
<reference evidence="1 2" key="1">
    <citation type="submission" date="2018-05" db="EMBL/GenBank/DDBJ databases">
        <title>Description of Sphingomonas pokkalii sp nov, isolated from the rhizosphere of saline tolerant pokkali rice and its draft genome analysis.</title>
        <authorList>
            <person name="Menon R."/>
            <person name="Kumari S."/>
            <person name="Rameshkumar N."/>
        </authorList>
    </citation>
    <scope>NUCLEOTIDE SEQUENCE [LARGE SCALE GENOMIC DNA]</scope>
    <source>
        <strain evidence="1 2">L3B27</strain>
    </source>
</reference>
<comment type="caution">
    <text evidence="1">The sequence shown here is derived from an EMBL/GenBank/DDBJ whole genome shotgun (WGS) entry which is preliminary data.</text>
</comment>
<dbReference type="RefSeq" id="WP_116467602.1">
    <property type="nucleotide sequence ID" value="NZ_QENQ01000001.1"/>
</dbReference>
<name>A0A2U0SA00_9SPHN</name>